<protein>
    <submittedName>
        <fullName evidence="1">Uncharacterized protein</fullName>
    </submittedName>
</protein>
<gene>
    <name evidence="1" type="ORF">PXEA_LOCUS19795</name>
</gene>
<reference evidence="1" key="1">
    <citation type="submission" date="2018-11" db="EMBL/GenBank/DDBJ databases">
        <authorList>
            <consortium name="Pathogen Informatics"/>
        </authorList>
    </citation>
    <scope>NUCLEOTIDE SEQUENCE</scope>
</reference>
<proteinExistence type="predicted"/>
<keyword evidence="2" id="KW-1185">Reference proteome</keyword>
<organism evidence="1 2">
    <name type="scientific">Protopolystoma xenopodis</name>
    <dbReference type="NCBI Taxonomy" id="117903"/>
    <lineage>
        <taxon>Eukaryota</taxon>
        <taxon>Metazoa</taxon>
        <taxon>Spiralia</taxon>
        <taxon>Lophotrochozoa</taxon>
        <taxon>Platyhelminthes</taxon>
        <taxon>Monogenea</taxon>
        <taxon>Polyopisthocotylea</taxon>
        <taxon>Polystomatidea</taxon>
        <taxon>Polystomatidae</taxon>
        <taxon>Protopolystoma</taxon>
    </lineage>
</organism>
<dbReference type="Proteomes" id="UP000784294">
    <property type="component" value="Unassembled WGS sequence"/>
</dbReference>
<comment type="caution">
    <text evidence="1">The sequence shown here is derived from an EMBL/GenBank/DDBJ whole genome shotgun (WGS) entry which is preliminary data.</text>
</comment>
<accession>A0A448X2V4</accession>
<evidence type="ECO:0000313" key="2">
    <source>
        <dbReference type="Proteomes" id="UP000784294"/>
    </source>
</evidence>
<sequence>MLPVNRLGNNHLAINRESTFVIMSGPQFSGSQFLLCLDSLDDHEANLLMWGMRHIRLSTTAVLPLKLFPRMATLKRNSGRSGGSGVG</sequence>
<name>A0A448X2V4_9PLAT</name>
<evidence type="ECO:0000313" key="1">
    <source>
        <dbReference type="EMBL" id="VEL26355.1"/>
    </source>
</evidence>
<dbReference type="AlphaFoldDB" id="A0A448X2V4"/>
<dbReference type="EMBL" id="CAAALY010079733">
    <property type="protein sequence ID" value="VEL26355.1"/>
    <property type="molecule type" value="Genomic_DNA"/>
</dbReference>